<name>A0A840RZC5_9BURK</name>
<keyword evidence="2" id="KW-1185">Reference proteome</keyword>
<dbReference type="RefSeq" id="WP_168057124.1">
    <property type="nucleotide sequence ID" value="NZ_JAAOZT010000016.1"/>
</dbReference>
<dbReference type="Proteomes" id="UP000571084">
    <property type="component" value="Unassembled WGS sequence"/>
</dbReference>
<dbReference type="AlphaFoldDB" id="A0A840RZC5"/>
<dbReference type="EMBL" id="JACHHQ010000017">
    <property type="protein sequence ID" value="MBB5202582.1"/>
    <property type="molecule type" value="Genomic_DNA"/>
</dbReference>
<reference evidence="1 2" key="1">
    <citation type="submission" date="2020-08" db="EMBL/GenBank/DDBJ databases">
        <title>Genomic Encyclopedia of Type Strains, Phase IV (KMG-IV): sequencing the most valuable type-strain genomes for metagenomic binning, comparative biology and taxonomic classification.</title>
        <authorList>
            <person name="Goeker M."/>
        </authorList>
    </citation>
    <scope>NUCLEOTIDE SEQUENCE [LARGE SCALE GENOMIC DNA]</scope>
    <source>
        <strain evidence="1 2">DSM 23240</strain>
    </source>
</reference>
<evidence type="ECO:0000313" key="1">
    <source>
        <dbReference type="EMBL" id="MBB5202582.1"/>
    </source>
</evidence>
<organism evidence="1 2">
    <name type="scientific">Glaciimonas immobilis</name>
    <dbReference type="NCBI Taxonomy" id="728004"/>
    <lineage>
        <taxon>Bacteria</taxon>
        <taxon>Pseudomonadati</taxon>
        <taxon>Pseudomonadota</taxon>
        <taxon>Betaproteobacteria</taxon>
        <taxon>Burkholderiales</taxon>
        <taxon>Oxalobacteraceae</taxon>
        <taxon>Glaciimonas</taxon>
    </lineage>
</organism>
<protein>
    <submittedName>
        <fullName evidence="1">Uncharacterized protein</fullName>
    </submittedName>
</protein>
<evidence type="ECO:0000313" key="2">
    <source>
        <dbReference type="Proteomes" id="UP000571084"/>
    </source>
</evidence>
<accession>A0A840RZC5</accession>
<gene>
    <name evidence="1" type="ORF">HNR39_004450</name>
</gene>
<proteinExistence type="predicted"/>
<sequence>MIRLRRNIAGKRKATNHGRPRTAFACYSLPEQGTSGALSWYRGDFAQRIESVLRQSWAPLHLTGDVGWTIVPGELKRRNKPATVNHHLALIRNLLHMAWDEWQSIDKRFVKLELAFDSGSVREICN</sequence>
<comment type="caution">
    <text evidence="1">The sequence shown here is derived from an EMBL/GenBank/DDBJ whole genome shotgun (WGS) entry which is preliminary data.</text>
</comment>